<keyword evidence="3" id="KW-1185">Reference proteome</keyword>
<dbReference type="InterPro" id="IPR045361">
    <property type="entry name" value="CIS_tube_prot_N"/>
</dbReference>
<protein>
    <recommendedName>
        <fullName evidence="1">Contractile injection system tube protein N-terminal domain-containing protein</fullName>
    </recommendedName>
</protein>
<dbReference type="Pfam" id="PF19266">
    <property type="entry name" value="CIS_tube"/>
    <property type="match status" value="1"/>
</dbReference>
<reference evidence="3" key="1">
    <citation type="submission" date="2019-05" db="EMBL/GenBank/DDBJ databases">
        <title>Flavobacterium profundi sp. nov., isolated from a deep-sea seamount.</title>
        <authorList>
            <person name="Zhang D.-C."/>
        </authorList>
    </citation>
    <scope>NUCLEOTIDE SEQUENCE [LARGE SCALE GENOMIC DNA]</scope>
    <source>
        <strain evidence="3">EC11</strain>
    </source>
</reference>
<organism evidence="2 3">
    <name type="scientific">Flavobacterium jejuense</name>
    <dbReference type="NCBI Taxonomy" id="1544455"/>
    <lineage>
        <taxon>Bacteria</taxon>
        <taxon>Pseudomonadati</taxon>
        <taxon>Bacteroidota</taxon>
        <taxon>Flavobacteriia</taxon>
        <taxon>Flavobacteriales</taxon>
        <taxon>Flavobacteriaceae</taxon>
        <taxon>Flavobacterium</taxon>
    </lineage>
</organism>
<proteinExistence type="predicted"/>
<evidence type="ECO:0000313" key="2">
    <source>
        <dbReference type="EMBL" id="NHN24071.1"/>
    </source>
</evidence>
<feature type="domain" description="Contractile injection system tube protein N-terminal" evidence="1">
    <location>
        <begin position="11"/>
        <end position="171"/>
    </location>
</feature>
<reference evidence="2 3" key="3">
    <citation type="submission" date="2020-02" db="EMBL/GenBank/DDBJ databases">
        <title>Flavobacterium profundi sp. nov., isolated from a deep-sea seamount.</title>
        <authorList>
            <person name="Zhang D.-C."/>
        </authorList>
    </citation>
    <scope>NUCLEOTIDE SEQUENCE [LARGE SCALE GENOMIC DNA]</scope>
    <source>
        <strain evidence="2 3">EC11</strain>
    </source>
</reference>
<sequence>MSIIDNLNPFKLQKLRICSYEKAAREIGTGEEVEVMFNPESVQKRFNNGYYNVPVTPIGQGTVDYSHSAPSSVSMKLIFDDTQVNEYAHVIAINKFNSNYRTVSDRIDEFLKLIVKRKGATHETPHLTISWGKTLNYQCRLQSLDINYTLFDRSGSPLRAELSVSFIEDDLPVAQVVKAELESPDLTHYRMVKEGDQLPLMCEAIYGSPNYYMEVARVNKIKDFRNLKLGQEIYFPPIVK</sequence>
<dbReference type="EMBL" id="VEVQ02000001">
    <property type="protein sequence ID" value="NHN24071.1"/>
    <property type="molecule type" value="Genomic_DNA"/>
</dbReference>
<evidence type="ECO:0000313" key="3">
    <source>
        <dbReference type="Proteomes" id="UP000817854"/>
    </source>
</evidence>
<dbReference type="RefSeq" id="WP_140958778.1">
    <property type="nucleotide sequence ID" value="NZ_VEVQ02000001.1"/>
</dbReference>
<evidence type="ECO:0000259" key="1">
    <source>
        <dbReference type="Pfam" id="PF19266"/>
    </source>
</evidence>
<comment type="caution">
    <text evidence="2">The sequence shown here is derived from an EMBL/GenBank/DDBJ whole genome shotgun (WGS) entry which is preliminary data.</text>
</comment>
<dbReference type="Proteomes" id="UP000817854">
    <property type="component" value="Unassembled WGS sequence"/>
</dbReference>
<reference evidence="2 3" key="2">
    <citation type="submission" date="2019-05" db="EMBL/GenBank/DDBJ databases">
        <authorList>
            <person name="Lianzixin W."/>
        </authorList>
    </citation>
    <scope>NUCLEOTIDE SEQUENCE [LARGE SCALE GENOMIC DNA]</scope>
    <source>
        <strain evidence="2 3">EC11</strain>
    </source>
</reference>
<accession>A0ABX0IPL6</accession>
<name>A0ABX0IPL6_9FLAO</name>
<gene>
    <name evidence="2" type="ORF">FIA58_000140</name>
</gene>